<feature type="transmembrane region" description="Helical" evidence="6">
    <location>
        <begin position="244"/>
        <end position="262"/>
    </location>
</feature>
<evidence type="ECO:0000256" key="2">
    <source>
        <dbReference type="ARBA" id="ARBA00022475"/>
    </source>
</evidence>
<keyword evidence="4 6" id="KW-1133">Transmembrane helix</keyword>
<evidence type="ECO:0000256" key="3">
    <source>
        <dbReference type="ARBA" id="ARBA00022692"/>
    </source>
</evidence>
<feature type="transmembrane region" description="Helical" evidence="6">
    <location>
        <begin position="216"/>
        <end position="238"/>
    </location>
</feature>
<gene>
    <name evidence="7" type="ORF">GCM10022386_16600</name>
</gene>
<keyword evidence="8" id="KW-1185">Reference proteome</keyword>
<feature type="transmembrane region" description="Helical" evidence="6">
    <location>
        <begin position="7"/>
        <end position="26"/>
    </location>
</feature>
<organism evidence="7 8">
    <name type="scientific">Flavobacterium cheonhonense</name>
    <dbReference type="NCBI Taxonomy" id="706185"/>
    <lineage>
        <taxon>Bacteria</taxon>
        <taxon>Pseudomonadati</taxon>
        <taxon>Bacteroidota</taxon>
        <taxon>Flavobacteriia</taxon>
        <taxon>Flavobacteriales</taxon>
        <taxon>Flavobacteriaceae</taxon>
        <taxon>Flavobacterium</taxon>
    </lineage>
</organism>
<reference evidence="8" key="1">
    <citation type="journal article" date="2019" name="Int. J. Syst. Evol. Microbiol.">
        <title>The Global Catalogue of Microorganisms (GCM) 10K type strain sequencing project: providing services to taxonomists for standard genome sequencing and annotation.</title>
        <authorList>
            <consortium name="The Broad Institute Genomics Platform"/>
            <consortium name="The Broad Institute Genome Sequencing Center for Infectious Disease"/>
            <person name="Wu L."/>
            <person name="Ma J."/>
        </authorList>
    </citation>
    <scope>NUCLEOTIDE SEQUENCE [LARGE SCALE GENOMIC DNA]</scope>
    <source>
        <strain evidence="8">JCM 17064</strain>
    </source>
</reference>
<feature type="transmembrane region" description="Helical" evidence="6">
    <location>
        <begin position="46"/>
        <end position="65"/>
    </location>
</feature>
<comment type="caution">
    <text evidence="7">The sequence shown here is derived from an EMBL/GenBank/DDBJ whole genome shotgun (WGS) entry which is preliminary data.</text>
</comment>
<feature type="transmembrane region" description="Helical" evidence="6">
    <location>
        <begin position="129"/>
        <end position="153"/>
    </location>
</feature>
<keyword evidence="5 6" id="KW-0472">Membrane</keyword>
<protein>
    <submittedName>
        <fullName evidence="7">Lysylphosphatidylglycerol synthase transmembrane domain-containing protein</fullName>
    </submittedName>
</protein>
<dbReference type="RefSeq" id="WP_324689310.1">
    <property type="nucleotide sequence ID" value="NZ_BAABCR010000015.1"/>
</dbReference>
<dbReference type="PANTHER" id="PTHR39087:SF2">
    <property type="entry name" value="UPF0104 MEMBRANE PROTEIN MJ1595"/>
    <property type="match status" value="1"/>
</dbReference>
<accession>A0ABP7TXZ5</accession>
<dbReference type="PANTHER" id="PTHR39087">
    <property type="entry name" value="UPF0104 MEMBRANE PROTEIN MJ1595"/>
    <property type="match status" value="1"/>
</dbReference>
<keyword evidence="2" id="KW-1003">Cell membrane</keyword>
<dbReference type="Pfam" id="PF03706">
    <property type="entry name" value="LPG_synthase_TM"/>
    <property type="match status" value="1"/>
</dbReference>
<evidence type="ECO:0000256" key="4">
    <source>
        <dbReference type="ARBA" id="ARBA00022989"/>
    </source>
</evidence>
<evidence type="ECO:0000313" key="7">
    <source>
        <dbReference type="EMBL" id="GAA4032962.1"/>
    </source>
</evidence>
<evidence type="ECO:0000256" key="5">
    <source>
        <dbReference type="ARBA" id="ARBA00023136"/>
    </source>
</evidence>
<evidence type="ECO:0000256" key="1">
    <source>
        <dbReference type="ARBA" id="ARBA00004651"/>
    </source>
</evidence>
<proteinExistence type="predicted"/>
<dbReference type="InterPro" id="IPR022791">
    <property type="entry name" value="L-PG_synthase/AglD"/>
</dbReference>
<name>A0ABP7TXZ5_9FLAO</name>
<feature type="transmembrane region" description="Helical" evidence="6">
    <location>
        <begin position="290"/>
        <end position="314"/>
    </location>
</feature>
<dbReference type="EMBL" id="BAABCR010000015">
    <property type="protein sequence ID" value="GAA4032962.1"/>
    <property type="molecule type" value="Genomic_DNA"/>
</dbReference>
<evidence type="ECO:0000313" key="8">
    <source>
        <dbReference type="Proteomes" id="UP001500968"/>
    </source>
</evidence>
<sequence>MKKQLRKWLTILIPLLIGIGIIYYQYTTLQPEEIDKIKISFQKANYYYILLSLVIAVTGHWSRAYRWKFALNHLGYQTQFYNNFFTVSVSYLVNLTVPRSGEISRAALLKKYEDVPFDKAFGTIVAERIVDLFIFFLFVIIGFVSQFDAIYQFLLSKNISLQTLIYYAIFAIFLGIVFLLIWIYAEWNIILKLKKKLSGLIEGMMTIFKMEQKWEYLFHSFFIWFSYLAMFYVTIFALPETAEISFDIVIMGFIFGSLAVGFSNGGLGAYPFSIALIFSLYGISNDIGTAFGWLVWTSQTLLIITLGLTSYVLLPVFNRNK</sequence>
<comment type="subcellular location">
    <subcellularLocation>
        <location evidence="1">Cell membrane</location>
        <topology evidence="1">Multi-pass membrane protein</topology>
    </subcellularLocation>
</comment>
<evidence type="ECO:0000256" key="6">
    <source>
        <dbReference type="SAM" id="Phobius"/>
    </source>
</evidence>
<feature type="transmembrane region" description="Helical" evidence="6">
    <location>
        <begin position="165"/>
        <end position="185"/>
    </location>
</feature>
<dbReference type="NCBIfam" id="TIGR00374">
    <property type="entry name" value="flippase-like domain"/>
    <property type="match status" value="1"/>
</dbReference>
<dbReference type="Proteomes" id="UP001500968">
    <property type="component" value="Unassembled WGS sequence"/>
</dbReference>
<keyword evidence="3 6" id="KW-0812">Transmembrane</keyword>